<evidence type="ECO:0000259" key="1">
    <source>
        <dbReference type="Pfam" id="PF03713"/>
    </source>
</evidence>
<protein>
    <submittedName>
        <fullName evidence="2">Unannotated protein</fullName>
    </submittedName>
</protein>
<name>A0A6J6HJR1_9ZZZZ</name>
<dbReference type="EMBL" id="CAEZVK010000114">
    <property type="protein sequence ID" value="CAB4636348.1"/>
    <property type="molecule type" value="Genomic_DNA"/>
</dbReference>
<proteinExistence type="predicted"/>
<feature type="domain" description="DUF305" evidence="1">
    <location>
        <begin position="50"/>
        <end position="203"/>
    </location>
</feature>
<dbReference type="EMBL" id="CAEZUO010000070">
    <property type="protein sequence ID" value="CAB4612129.1"/>
    <property type="molecule type" value="Genomic_DNA"/>
</dbReference>
<reference evidence="2" key="1">
    <citation type="submission" date="2020-05" db="EMBL/GenBank/DDBJ databases">
        <authorList>
            <person name="Chiriac C."/>
            <person name="Salcher M."/>
            <person name="Ghai R."/>
            <person name="Kavagutti S V."/>
        </authorList>
    </citation>
    <scope>NUCLEOTIDE SEQUENCE</scope>
</reference>
<dbReference type="PROSITE" id="PS51257">
    <property type="entry name" value="PROKAR_LIPOPROTEIN"/>
    <property type="match status" value="1"/>
</dbReference>
<dbReference type="Gene3D" id="1.20.1260.10">
    <property type="match status" value="1"/>
</dbReference>
<dbReference type="Pfam" id="PF03713">
    <property type="entry name" value="DUF305"/>
    <property type="match status" value="1"/>
</dbReference>
<gene>
    <name evidence="2" type="ORF">UFOPK1827_01352</name>
    <name evidence="3" type="ORF">UFOPK2000_01044</name>
</gene>
<dbReference type="PANTHER" id="PTHR36933:SF1">
    <property type="entry name" value="SLL0788 PROTEIN"/>
    <property type="match status" value="1"/>
</dbReference>
<organism evidence="2">
    <name type="scientific">freshwater metagenome</name>
    <dbReference type="NCBI Taxonomy" id="449393"/>
    <lineage>
        <taxon>unclassified sequences</taxon>
        <taxon>metagenomes</taxon>
        <taxon>ecological metagenomes</taxon>
    </lineage>
</organism>
<dbReference type="InterPro" id="IPR005183">
    <property type="entry name" value="DUF305_CopM-like"/>
</dbReference>
<evidence type="ECO:0000313" key="3">
    <source>
        <dbReference type="EMBL" id="CAB4636348.1"/>
    </source>
</evidence>
<dbReference type="PANTHER" id="PTHR36933">
    <property type="entry name" value="SLL0788 PROTEIN"/>
    <property type="match status" value="1"/>
</dbReference>
<accession>A0A6J6HJR1</accession>
<dbReference type="AlphaFoldDB" id="A0A6J6HJR1"/>
<dbReference type="InterPro" id="IPR012347">
    <property type="entry name" value="Ferritin-like"/>
</dbReference>
<evidence type="ECO:0000313" key="2">
    <source>
        <dbReference type="EMBL" id="CAB4612129.1"/>
    </source>
</evidence>
<sequence length="208" mass="21800">MNYRRTLSALSAMFVAGALIAACSSSGSSHSTMTTMAAAIPATANFNATDVGFAQGMIPHHAQAVEMADMAIATSTNADVLALAKQIKAAQNPEIETMTGWLQGWGQAVPSTSSMAGGGHDMTNMSGMMMDGMMSDADMKRLESSTGTAFDRLWLELMIQHHEGAVRMSQDELADGKNPDAKALAQAIITSQQAEISKMNALLAALPS</sequence>